<gene>
    <name evidence="4" type="primary">LOC106012084</name>
</gene>
<reference evidence="4" key="1">
    <citation type="submission" date="2025-08" db="UniProtKB">
        <authorList>
            <consortium name="RefSeq"/>
        </authorList>
    </citation>
    <scope>IDENTIFICATION</scope>
</reference>
<name>A0ABM1A240_APLCA</name>
<feature type="compositionally biased region" description="Acidic residues" evidence="1">
    <location>
        <begin position="31"/>
        <end position="45"/>
    </location>
</feature>
<feature type="region of interest" description="Disordered" evidence="1">
    <location>
        <begin position="25"/>
        <end position="45"/>
    </location>
</feature>
<keyword evidence="3" id="KW-1185">Reference proteome</keyword>
<evidence type="ECO:0000313" key="3">
    <source>
        <dbReference type="Proteomes" id="UP000694888"/>
    </source>
</evidence>
<proteinExistence type="predicted"/>
<dbReference type="RefSeq" id="XP_012939273.1">
    <property type="nucleotide sequence ID" value="XM_013083819.2"/>
</dbReference>
<protein>
    <submittedName>
        <fullName evidence="4">Uncharacterized protein LOC106012084</fullName>
    </submittedName>
</protein>
<dbReference type="Proteomes" id="UP000694888">
    <property type="component" value="Unplaced"/>
</dbReference>
<dbReference type="GeneID" id="106012084"/>
<sequence>MNPKILIFCVAATLVVFSVVARAEEVRGDEEGGEEEEGGEVALPTEEEIEETIGEALKELNQARQVRQEDQVSLEKRGRWRKWRKKIWRKIKDAGKKYLLTQASKALSGKRSDEALTLEP</sequence>
<accession>A0ABM1A240</accession>
<evidence type="ECO:0000256" key="1">
    <source>
        <dbReference type="SAM" id="MobiDB-lite"/>
    </source>
</evidence>
<feature type="chain" id="PRO_5045549028" evidence="2">
    <location>
        <begin position="24"/>
        <end position="120"/>
    </location>
</feature>
<evidence type="ECO:0000313" key="4">
    <source>
        <dbReference type="RefSeq" id="XP_012939273.1"/>
    </source>
</evidence>
<evidence type="ECO:0000256" key="2">
    <source>
        <dbReference type="SAM" id="SignalP"/>
    </source>
</evidence>
<feature type="signal peptide" evidence="2">
    <location>
        <begin position="1"/>
        <end position="23"/>
    </location>
</feature>
<keyword evidence="2" id="KW-0732">Signal</keyword>
<organism evidence="3 4">
    <name type="scientific">Aplysia californica</name>
    <name type="common">California sea hare</name>
    <dbReference type="NCBI Taxonomy" id="6500"/>
    <lineage>
        <taxon>Eukaryota</taxon>
        <taxon>Metazoa</taxon>
        <taxon>Spiralia</taxon>
        <taxon>Lophotrochozoa</taxon>
        <taxon>Mollusca</taxon>
        <taxon>Gastropoda</taxon>
        <taxon>Heterobranchia</taxon>
        <taxon>Euthyneura</taxon>
        <taxon>Tectipleura</taxon>
        <taxon>Aplysiida</taxon>
        <taxon>Aplysioidea</taxon>
        <taxon>Aplysiidae</taxon>
        <taxon>Aplysia</taxon>
    </lineage>
</organism>